<sequence length="78" mass="8338">MKLSIITLVPSAAAYILAQPDPTNYGIVAPSDGHTQDIHDARPFVLPVLITLHSTGVQASSKSPERTAHLVKNLKLNP</sequence>
<organism evidence="2 3">
    <name type="scientific">Moniliophthora roreri</name>
    <name type="common">Frosty pod rot fungus</name>
    <name type="synonym">Monilia roreri</name>
    <dbReference type="NCBI Taxonomy" id="221103"/>
    <lineage>
        <taxon>Eukaryota</taxon>
        <taxon>Fungi</taxon>
        <taxon>Dikarya</taxon>
        <taxon>Basidiomycota</taxon>
        <taxon>Agaricomycotina</taxon>
        <taxon>Agaricomycetes</taxon>
        <taxon>Agaricomycetidae</taxon>
        <taxon>Agaricales</taxon>
        <taxon>Marasmiineae</taxon>
        <taxon>Marasmiaceae</taxon>
        <taxon>Moniliophthora</taxon>
    </lineage>
</organism>
<feature type="signal peptide" evidence="1">
    <location>
        <begin position="1"/>
        <end position="18"/>
    </location>
</feature>
<evidence type="ECO:0000256" key="1">
    <source>
        <dbReference type="SAM" id="SignalP"/>
    </source>
</evidence>
<protein>
    <submittedName>
        <fullName evidence="2">Uncharacterized protein</fullName>
    </submittedName>
</protein>
<reference evidence="2 3" key="1">
    <citation type="submission" date="2015-12" db="EMBL/GenBank/DDBJ databases">
        <title>Draft genome sequence of Moniliophthora roreri, the causal agent of frosty pod rot of cacao.</title>
        <authorList>
            <person name="Aime M.C."/>
            <person name="Diaz-Valderrama J.R."/>
            <person name="Kijpornyongpan T."/>
            <person name="Phillips-Mora W."/>
        </authorList>
    </citation>
    <scope>NUCLEOTIDE SEQUENCE [LARGE SCALE GENOMIC DNA]</scope>
    <source>
        <strain evidence="2 3">MCA 2952</strain>
    </source>
</reference>
<accession>A0A0W0F5H7</accession>
<dbReference type="Proteomes" id="UP000054988">
    <property type="component" value="Unassembled WGS sequence"/>
</dbReference>
<feature type="chain" id="PRO_5006901481" evidence="1">
    <location>
        <begin position="19"/>
        <end position="78"/>
    </location>
</feature>
<keyword evidence="1" id="KW-0732">Signal</keyword>
<evidence type="ECO:0000313" key="2">
    <source>
        <dbReference type="EMBL" id="KTB31537.1"/>
    </source>
</evidence>
<comment type="caution">
    <text evidence="2">The sequence shown here is derived from an EMBL/GenBank/DDBJ whole genome shotgun (WGS) entry which is preliminary data.</text>
</comment>
<gene>
    <name evidence="2" type="ORF">WG66_15900</name>
</gene>
<name>A0A0W0F5H7_MONRR</name>
<evidence type="ECO:0000313" key="3">
    <source>
        <dbReference type="Proteomes" id="UP000054988"/>
    </source>
</evidence>
<proteinExistence type="predicted"/>
<dbReference type="AlphaFoldDB" id="A0A0W0F5H7"/>
<dbReference type="EMBL" id="LATX01002314">
    <property type="protein sequence ID" value="KTB31537.1"/>
    <property type="molecule type" value="Genomic_DNA"/>
</dbReference>